<dbReference type="EMBL" id="JAVREM010000008">
    <property type="protein sequence ID" value="MDT0318710.1"/>
    <property type="molecule type" value="Genomic_DNA"/>
</dbReference>
<dbReference type="InterPro" id="IPR050237">
    <property type="entry name" value="ATP-dep_AMP-bd_enzyme"/>
</dbReference>
<dbReference type="InterPro" id="IPR000873">
    <property type="entry name" value="AMP-dep_synth/lig_dom"/>
</dbReference>
<proteinExistence type="predicted"/>
<dbReference type="InterPro" id="IPR042099">
    <property type="entry name" value="ANL_N_sf"/>
</dbReference>
<name>A0ABU2LMI1_9ACTN</name>
<accession>A0ABU2LMI1</accession>
<keyword evidence="3" id="KW-1185">Reference proteome</keyword>
<comment type="caution">
    <text evidence="2">The sequence shown here is derived from an EMBL/GenBank/DDBJ whole genome shotgun (WGS) entry which is preliminary data.</text>
</comment>
<dbReference type="PANTHER" id="PTHR43767:SF1">
    <property type="entry name" value="NONRIBOSOMAL PEPTIDE SYNTHASE PES1 (EUROFUNG)-RELATED"/>
    <property type="match status" value="1"/>
</dbReference>
<reference evidence="3" key="1">
    <citation type="submission" date="2023-07" db="EMBL/GenBank/DDBJ databases">
        <title>30 novel species of actinomycetes from the DSMZ collection.</title>
        <authorList>
            <person name="Nouioui I."/>
        </authorList>
    </citation>
    <scope>NUCLEOTIDE SEQUENCE [LARGE SCALE GENOMIC DNA]</scope>
    <source>
        <strain evidence="3">DSM 44918</strain>
    </source>
</reference>
<dbReference type="PANTHER" id="PTHR43767">
    <property type="entry name" value="LONG-CHAIN-FATTY-ACID--COA LIGASE"/>
    <property type="match status" value="1"/>
</dbReference>
<gene>
    <name evidence="2" type="ORF">RNC47_10215</name>
</gene>
<feature type="domain" description="AMP-dependent synthetase/ligase" evidence="1">
    <location>
        <begin position="14"/>
        <end position="388"/>
    </location>
</feature>
<evidence type="ECO:0000313" key="2">
    <source>
        <dbReference type="EMBL" id="MDT0318710.1"/>
    </source>
</evidence>
<dbReference type="Pfam" id="PF00501">
    <property type="entry name" value="AMP-binding"/>
    <property type="match status" value="1"/>
</dbReference>
<dbReference type="InterPro" id="IPR020845">
    <property type="entry name" value="AMP-binding_CS"/>
</dbReference>
<evidence type="ECO:0000313" key="3">
    <source>
        <dbReference type="Proteomes" id="UP001183420"/>
    </source>
</evidence>
<evidence type="ECO:0000259" key="1">
    <source>
        <dbReference type="Pfam" id="PF00501"/>
    </source>
</evidence>
<dbReference type="RefSeq" id="WP_311597556.1">
    <property type="nucleotide sequence ID" value="NZ_JAVREM010000008.1"/>
</dbReference>
<dbReference type="Proteomes" id="UP001183420">
    <property type="component" value="Unassembled WGS sequence"/>
</dbReference>
<organism evidence="2 3">
    <name type="scientific">Streptomyces millisiae</name>
    <dbReference type="NCBI Taxonomy" id="3075542"/>
    <lineage>
        <taxon>Bacteria</taxon>
        <taxon>Bacillati</taxon>
        <taxon>Actinomycetota</taxon>
        <taxon>Actinomycetes</taxon>
        <taxon>Kitasatosporales</taxon>
        <taxon>Streptomycetaceae</taxon>
        <taxon>Streptomyces</taxon>
    </lineage>
</organism>
<protein>
    <submittedName>
        <fullName evidence="2">AMP-binding protein</fullName>
    </submittedName>
</protein>
<dbReference type="PROSITE" id="PS00455">
    <property type="entry name" value="AMP_BINDING"/>
    <property type="match status" value="1"/>
</dbReference>
<sequence length="544" mass="56400">MSDQGLFARVARLVEQRPEGAALLPGRRDGSTRSISVAQLAEGCRTTAEALSEAGVRRGHLAVTMTRDPYEMVAVVYGLLSVGAVPVLVDPGLPRDELRFCLRELAPQVFVGEPLAHLARRVLGWARGHAHTALVTGRRALPGLGRFGGLGRLGRPLPVLVPEGGGPAFDVPEPPAGELAMIAFTSGSTGTPKGVEYRYGTLAGQLDALGAVLAVPPGGVLLSGFLPFALFGPALGVPTVAPAVNHRAPARTPAHRLLRPLLEHRPAVVAASPAVLGLLADHCARRSLGWPSVRRVVSFGAPLRAGLVEALRAVLPPEAEVVSAYGATECLPISAVGARELAAAPPGGVGAGTCLGRAVPGVEIQVLEADEGGVGEIAVSGPNVSPAYHARPGATAAAKIVTERGLLHRTGDMGRLDAEGRLWFHGRRAHRVVGAGFVLTTEGVEAACDAVPGVRRTALVGVGPAGAQRPVLCVELARGRGDRAGRAMALRRLRGVLDALPEGRRIASVLVHPGRFPTDIRHNSKINRVLLAAWAAGRTARGAR</sequence>
<dbReference type="Gene3D" id="3.40.50.12780">
    <property type="entry name" value="N-terminal domain of ligase-like"/>
    <property type="match status" value="1"/>
</dbReference>
<dbReference type="SUPFAM" id="SSF56801">
    <property type="entry name" value="Acetyl-CoA synthetase-like"/>
    <property type="match status" value="1"/>
</dbReference>